<reference evidence="1 2" key="1">
    <citation type="submission" date="2021-05" db="EMBL/GenBank/DDBJ databases">
        <title>Isolation, identification, and the growth promoting effects of Pantoea dispersa strain YSD J2 from the aboveground leaves of Cyperus esculentus L.Var. Sativus.</title>
        <authorList>
            <person name="Wang S."/>
            <person name="Tang X.M."/>
            <person name="Huang Y.N."/>
        </authorList>
    </citation>
    <scope>NUCLEOTIDE SEQUENCE [LARGE SCALE GENOMIC DNA]</scope>
    <source>
        <strain evidence="2">YSD YN2</strain>
    </source>
</reference>
<dbReference type="Pfam" id="PF02413">
    <property type="entry name" value="Caudo_TAP"/>
    <property type="match status" value="1"/>
</dbReference>
<proteinExistence type="predicted"/>
<dbReference type="PANTHER" id="PTHR34413">
    <property type="entry name" value="PROPHAGE TAIL FIBER ASSEMBLY PROTEIN HOMOLOG TFAE-RELATED-RELATED"/>
    <property type="match status" value="1"/>
</dbReference>
<dbReference type="PANTHER" id="PTHR34413:SF2">
    <property type="entry name" value="PROPHAGE TAIL FIBER ASSEMBLY PROTEIN HOMOLOG TFAE-RELATED"/>
    <property type="match status" value="1"/>
</dbReference>
<dbReference type="Proteomes" id="UP001156318">
    <property type="component" value="Chromosome"/>
</dbReference>
<evidence type="ECO:0000313" key="2">
    <source>
        <dbReference type="Proteomes" id="UP001156318"/>
    </source>
</evidence>
<accession>A0ABY6JK06</accession>
<sequence>MEFDENGFAVRDDVTTVYVIDGNREYTGSVEMVISQGTSLPPRAFMDKPPKAEKGKAILRADDGSGWVLVPDYRGNTAYAKDTSGNITVSLPGEIDENYTLLKPETEFDYWDTDKWKTDASKLKAAQQAEAINQKAYLLNSSSQEISTLQDAVDLEMATESEAARLLALKKYRVLLNRVDTSTAPDIIWPSAPN</sequence>
<name>A0ABY6JK06_9ENTR</name>
<dbReference type="InterPro" id="IPR051220">
    <property type="entry name" value="TFA_Chaperone"/>
</dbReference>
<organism evidence="1 2">
    <name type="scientific">Siccibacter colletis</name>
    <dbReference type="NCBI Taxonomy" id="1505757"/>
    <lineage>
        <taxon>Bacteria</taxon>
        <taxon>Pseudomonadati</taxon>
        <taxon>Pseudomonadota</taxon>
        <taxon>Gammaproteobacteria</taxon>
        <taxon>Enterobacterales</taxon>
        <taxon>Enterobacteriaceae</taxon>
        <taxon>Siccibacter</taxon>
    </lineage>
</organism>
<dbReference type="InterPro" id="IPR003458">
    <property type="entry name" value="Phage_T4_Gp38_tail_assem"/>
</dbReference>
<dbReference type="EMBL" id="CP074352">
    <property type="protein sequence ID" value="UYU33833.1"/>
    <property type="molecule type" value="Genomic_DNA"/>
</dbReference>
<protein>
    <submittedName>
        <fullName evidence="1">Tail fiber assembly protein</fullName>
    </submittedName>
</protein>
<keyword evidence="2" id="KW-1185">Reference proteome</keyword>
<evidence type="ECO:0000313" key="1">
    <source>
        <dbReference type="EMBL" id="UYU33833.1"/>
    </source>
</evidence>
<gene>
    <name evidence="1" type="ORF">KFZ77_10120</name>
</gene>